<dbReference type="OrthoDB" id="419333at2759"/>
<dbReference type="STRING" id="46835.A0A504YLP4"/>
<evidence type="ECO:0000313" key="1">
    <source>
        <dbReference type="EMBL" id="TPP58690.1"/>
    </source>
</evidence>
<dbReference type="Pfam" id="PF10561">
    <property type="entry name" value="C2orf69"/>
    <property type="match status" value="1"/>
</dbReference>
<evidence type="ECO:0000313" key="2">
    <source>
        <dbReference type="Proteomes" id="UP000316759"/>
    </source>
</evidence>
<sequence>MSGEDSKLPVVLLEKCAGTTSVKCNDVLFTGSPEEPSANIVYFGGDLQDFKTEMTKYSEGCEYVQWNLKSTARLLHDRFSSLSRWPNPHIWVIRPSHWVRQSFAAYTNFLPFDERTVPRIGHDLTRFSALEQLNRVLHSAVAQMHNNHIDYRTHLRAPLCLIGFSKGCCVLIQMLYELAYCAYFARELDTSTGPSRSTQELLSRLDSIYWLDGGHAGLDNQWPTASNILSRLNPTRMPKMYIYGTSYQLMNPHKPWKSRDYHRFLEILRHHNFPHKHGILSTASDDSRYTEPSLHSHFELLRQFPIEDSI</sequence>
<name>A0A504YLP4_FASGI</name>
<accession>A0A504YLP4</accession>
<organism evidence="1 2">
    <name type="scientific">Fasciola gigantica</name>
    <name type="common">Giant liver fluke</name>
    <dbReference type="NCBI Taxonomy" id="46835"/>
    <lineage>
        <taxon>Eukaryota</taxon>
        <taxon>Metazoa</taxon>
        <taxon>Spiralia</taxon>
        <taxon>Lophotrochozoa</taxon>
        <taxon>Platyhelminthes</taxon>
        <taxon>Trematoda</taxon>
        <taxon>Digenea</taxon>
        <taxon>Plagiorchiida</taxon>
        <taxon>Echinostomata</taxon>
        <taxon>Echinostomatoidea</taxon>
        <taxon>Fasciolidae</taxon>
        <taxon>Fasciola</taxon>
    </lineage>
</organism>
<protein>
    <submittedName>
        <fullName evidence="1">Uncharacterized protein</fullName>
    </submittedName>
</protein>
<dbReference type="GO" id="GO:0005739">
    <property type="term" value="C:mitochondrion"/>
    <property type="evidence" value="ECO:0007669"/>
    <property type="project" value="TreeGrafter"/>
</dbReference>
<keyword evidence="2" id="KW-1185">Reference proteome</keyword>
<dbReference type="Proteomes" id="UP000316759">
    <property type="component" value="Unassembled WGS sequence"/>
</dbReference>
<dbReference type="AlphaFoldDB" id="A0A504YLP4"/>
<dbReference type="PANTHER" id="PTHR31296:SF1">
    <property type="entry name" value="MITOCHONDRIAL PROTEIN C2ORF69"/>
    <property type="match status" value="1"/>
</dbReference>
<gene>
    <name evidence="1" type="ORF">FGIG_04169</name>
</gene>
<reference evidence="1 2" key="1">
    <citation type="submission" date="2019-04" db="EMBL/GenBank/DDBJ databases">
        <title>Annotation for the trematode Fasciola gigantica.</title>
        <authorList>
            <person name="Choi Y.-J."/>
        </authorList>
    </citation>
    <scope>NUCLEOTIDE SEQUENCE [LARGE SCALE GENOMIC DNA]</scope>
    <source>
        <strain evidence="1">Uganda_cow_1</strain>
    </source>
</reference>
<comment type="caution">
    <text evidence="1">The sequence shown here is derived from an EMBL/GenBank/DDBJ whole genome shotgun (WGS) entry which is preliminary data.</text>
</comment>
<dbReference type="InterPro" id="IPR018881">
    <property type="entry name" value="C2orf69_mit"/>
</dbReference>
<dbReference type="EMBL" id="SUNJ01011698">
    <property type="protein sequence ID" value="TPP58690.1"/>
    <property type="molecule type" value="Genomic_DNA"/>
</dbReference>
<dbReference type="PANTHER" id="PTHR31296">
    <property type="entry name" value="UPF0565 PROTEIN C2ORF69"/>
    <property type="match status" value="1"/>
</dbReference>
<proteinExistence type="predicted"/>